<sequence length="225" mass="25289">MRCLALLFMNLFLIGDVHGCYYTFQALLRYWQPQEELLIQVGDLVDRGNFAPETVAMAMEVHADYPGQTVFLRGNHEAGMIRHYGSDGPFPEWLNWGGRTTVHQYDQQPSLLQPHLRWLAQRPLIWENDHVVVSHAGLADTDDPYDEENLDGVLWRRGPLRNVGKLQVIGHTPTPNGLPLFDRLSHTLSIDTGAYLGRVLTGVKLTAEGEILQIVAIPVEAADIS</sequence>
<dbReference type="Pfam" id="PF00149">
    <property type="entry name" value="Metallophos"/>
    <property type="match status" value="1"/>
</dbReference>
<dbReference type="SUPFAM" id="SSF56300">
    <property type="entry name" value="Metallo-dependent phosphatases"/>
    <property type="match status" value="1"/>
</dbReference>
<dbReference type="InterPro" id="IPR004843">
    <property type="entry name" value="Calcineurin-like_PHP"/>
</dbReference>
<dbReference type="CDD" id="cd00144">
    <property type="entry name" value="MPP_PPP_family"/>
    <property type="match status" value="1"/>
</dbReference>
<comment type="caution">
    <text evidence="2">The sequence shown here is derived from an EMBL/GenBank/DDBJ whole genome shotgun (WGS) entry which is preliminary data.</text>
</comment>
<reference evidence="3" key="1">
    <citation type="journal article" date="2019" name="Int. J. Syst. Evol. Microbiol.">
        <title>The Global Catalogue of Microorganisms (GCM) 10K type strain sequencing project: providing services to taxonomists for standard genome sequencing and annotation.</title>
        <authorList>
            <consortium name="The Broad Institute Genomics Platform"/>
            <consortium name="The Broad Institute Genome Sequencing Center for Infectious Disease"/>
            <person name="Wu L."/>
            <person name="Ma J."/>
        </authorList>
    </citation>
    <scope>NUCLEOTIDE SEQUENCE [LARGE SCALE GENOMIC DNA]</scope>
    <source>
        <strain evidence="3">CGMCC 1.15197</strain>
    </source>
</reference>
<dbReference type="InterPro" id="IPR050126">
    <property type="entry name" value="Ap4A_hydrolase"/>
</dbReference>
<organism evidence="2 3">
    <name type="scientific">Hymenobacter cavernae</name>
    <dbReference type="NCBI Taxonomy" id="2044852"/>
    <lineage>
        <taxon>Bacteria</taxon>
        <taxon>Pseudomonadati</taxon>
        <taxon>Bacteroidota</taxon>
        <taxon>Cytophagia</taxon>
        <taxon>Cytophagales</taxon>
        <taxon>Hymenobacteraceae</taxon>
        <taxon>Hymenobacter</taxon>
    </lineage>
</organism>
<dbReference type="Proteomes" id="UP000632273">
    <property type="component" value="Unassembled WGS sequence"/>
</dbReference>
<evidence type="ECO:0000259" key="1">
    <source>
        <dbReference type="PROSITE" id="PS00125"/>
    </source>
</evidence>
<name>A0ABQ1UQA7_9BACT</name>
<dbReference type="PANTHER" id="PTHR42850:SF4">
    <property type="entry name" value="ZINC-DEPENDENT ENDOPOLYPHOSPHATASE"/>
    <property type="match status" value="1"/>
</dbReference>
<dbReference type="InterPro" id="IPR029052">
    <property type="entry name" value="Metallo-depent_PP-like"/>
</dbReference>
<keyword evidence="3" id="KW-1185">Reference proteome</keyword>
<dbReference type="EMBL" id="BMHT01000008">
    <property type="protein sequence ID" value="GGF23922.1"/>
    <property type="molecule type" value="Genomic_DNA"/>
</dbReference>
<evidence type="ECO:0000313" key="3">
    <source>
        <dbReference type="Proteomes" id="UP000632273"/>
    </source>
</evidence>
<dbReference type="InterPro" id="IPR006186">
    <property type="entry name" value="Ser/Thr-sp_prot-phosphatase"/>
</dbReference>
<dbReference type="PANTHER" id="PTHR42850">
    <property type="entry name" value="METALLOPHOSPHOESTERASE"/>
    <property type="match status" value="1"/>
</dbReference>
<dbReference type="PROSITE" id="PS00125">
    <property type="entry name" value="SER_THR_PHOSPHATASE"/>
    <property type="match status" value="1"/>
</dbReference>
<gene>
    <name evidence="2" type="ORF">GCM10011383_39480</name>
</gene>
<evidence type="ECO:0000313" key="2">
    <source>
        <dbReference type="EMBL" id="GGF23922.1"/>
    </source>
</evidence>
<dbReference type="Gene3D" id="3.60.21.10">
    <property type="match status" value="1"/>
</dbReference>
<protein>
    <submittedName>
        <fullName evidence="2">Serine/threonine protein phosphatase</fullName>
    </submittedName>
</protein>
<feature type="domain" description="Serine/threonine specific protein phosphatases" evidence="1">
    <location>
        <begin position="72"/>
        <end position="77"/>
    </location>
</feature>
<proteinExistence type="predicted"/>
<accession>A0ABQ1UQA7</accession>